<comment type="caution">
    <text evidence="1">The sequence shown here is derived from an EMBL/GenBank/DDBJ whole genome shotgun (WGS) entry which is preliminary data.</text>
</comment>
<dbReference type="EMBL" id="VYZN01000005">
    <property type="protein sequence ID" value="KAE9543859.1"/>
    <property type="molecule type" value="Genomic_DNA"/>
</dbReference>
<dbReference type="AlphaFoldDB" id="A0A6G0U5G1"/>
<feature type="non-terminal residue" evidence="1">
    <location>
        <position position="1"/>
    </location>
</feature>
<sequence>NNLLNTVCHGDIFTLKLLLNVLDNYVTLRASVYSMIVGTTIDHCHNTTEFFKFYKYLLVKNIMILKSFKLSASFKHLLAISLISFFFSSSIIESAINTSIMSVAKIFSAISLSVPIKLCAITKALCCIALLGCANKAFKDSSQFGRPPVSNIFFRTLSFTDAMLQSAIIASKFSNAVQSGCNKLRNGRTDSRQRCSLNETSGLMEIPILARA</sequence>
<protein>
    <submittedName>
        <fullName evidence="1">Uncharacterized protein</fullName>
    </submittedName>
</protein>
<proteinExistence type="predicted"/>
<organism evidence="1 2">
    <name type="scientific">Aphis glycines</name>
    <name type="common">Soybean aphid</name>
    <dbReference type="NCBI Taxonomy" id="307491"/>
    <lineage>
        <taxon>Eukaryota</taxon>
        <taxon>Metazoa</taxon>
        <taxon>Ecdysozoa</taxon>
        <taxon>Arthropoda</taxon>
        <taxon>Hexapoda</taxon>
        <taxon>Insecta</taxon>
        <taxon>Pterygota</taxon>
        <taxon>Neoptera</taxon>
        <taxon>Paraneoptera</taxon>
        <taxon>Hemiptera</taxon>
        <taxon>Sternorrhyncha</taxon>
        <taxon>Aphidomorpha</taxon>
        <taxon>Aphidoidea</taxon>
        <taxon>Aphididae</taxon>
        <taxon>Aphidini</taxon>
        <taxon>Aphis</taxon>
        <taxon>Aphis</taxon>
    </lineage>
</organism>
<evidence type="ECO:0000313" key="2">
    <source>
        <dbReference type="Proteomes" id="UP000475862"/>
    </source>
</evidence>
<reference evidence="1 2" key="1">
    <citation type="submission" date="2019-08" db="EMBL/GenBank/DDBJ databases">
        <title>The genome of the soybean aphid Biotype 1, its phylome, world population structure and adaptation to the North American continent.</title>
        <authorList>
            <person name="Giordano R."/>
            <person name="Donthu R.K."/>
            <person name="Hernandez A.G."/>
            <person name="Wright C.L."/>
            <person name="Zimin A.V."/>
        </authorList>
    </citation>
    <scope>NUCLEOTIDE SEQUENCE [LARGE SCALE GENOMIC DNA]</scope>
    <source>
        <tissue evidence="1">Whole aphids</tissue>
    </source>
</reference>
<keyword evidence="2" id="KW-1185">Reference proteome</keyword>
<gene>
    <name evidence="1" type="ORF">AGLY_001983</name>
</gene>
<evidence type="ECO:0000313" key="1">
    <source>
        <dbReference type="EMBL" id="KAE9543859.1"/>
    </source>
</evidence>
<name>A0A6G0U5G1_APHGL</name>
<dbReference type="Proteomes" id="UP000475862">
    <property type="component" value="Unassembled WGS sequence"/>
</dbReference>
<accession>A0A6G0U5G1</accession>